<proteinExistence type="predicted"/>
<dbReference type="AlphaFoldDB" id="J3LXT0"/>
<dbReference type="EnsemblPlants" id="OB04G19550.1">
    <property type="protein sequence ID" value="OB04G19550.1"/>
    <property type="gene ID" value="OB04G19550"/>
</dbReference>
<evidence type="ECO:0000313" key="2">
    <source>
        <dbReference type="Proteomes" id="UP000006038"/>
    </source>
</evidence>
<accession>J3LXT0</accession>
<dbReference type="Proteomes" id="UP000006038">
    <property type="component" value="Chromosome 4"/>
</dbReference>
<keyword evidence="2" id="KW-1185">Reference proteome</keyword>
<dbReference type="HOGENOM" id="CLU_161654_0_0_1"/>
<sequence length="110" mass="11788">MPIVASGRRVSVGWSKLCHSTSPPELRRTRFPLSRRTSTVVVLALMLAWLDQTVALGARFTTARLPSPENASAGEVGHSTGLSRLATHTGVSLGTLLNHTPKCHSFRASV</sequence>
<name>J3LXT0_ORYBR</name>
<dbReference type="Gramene" id="OB04G19550.1">
    <property type="protein sequence ID" value="OB04G19550.1"/>
    <property type="gene ID" value="OB04G19550"/>
</dbReference>
<protein>
    <submittedName>
        <fullName evidence="1">Uncharacterized protein</fullName>
    </submittedName>
</protein>
<reference evidence="1" key="2">
    <citation type="submission" date="2013-04" db="UniProtKB">
        <authorList>
            <consortium name="EnsemblPlants"/>
        </authorList>
    </citation>
    <scope>IDENTIFICATION</scope>
</reference>
<reference evidence="1" key="1">
    <citation type="journal article" date="2013" name="Nat. Commun.">
        <title>Whole-genome sequencing of Oryza brachyantha reveals mechanisms underlying Oryza genome evolution.</title>
        <authorList>
            <person name="Chen J."/>
            <person name="Huang Q."/>
            <person name="Gao D."/>
            <person name="Wang J."/>
            <person name="Lang Y."/>
            <person name="Liu T."/>
            <person name="Li B."/>
            <person name="Bai Z."/>
            <person name="Luis Goicoechea J."/>
            <person name="Liang C."/>
            <person name="Chen C."/>
            <person name="Zhang W."/>
            <person name="Sun S."/>
            <person name="Liao Y."/>
            <person name="Zhang X."/>
            <person name="Yang L."/>
            <person name="Song C."/>
            <person name="Wang M."/>
            <person name="Shi J."/>
            <person name="Liu G."/>
            <person name="Liu J."/>
            <person name="Zhou H."/>
            <person name="Zhou W."/>
            <person name="Yu Q."/>
            <person name="An N."/>
            <person name="Chen Y."/>
            <person name="Cai Q."/>
            <person name="Wang B."/>
            <person name="Liu B."/>
            <person name="Min J."/>
            <person name="Huang Y."/>
            <person name="Wu H."/>
            <person name="Li Z."/>
            <person name="Zhang Y."/>
            <person name="Yin Y."/>
            <person name="Song W."/>
            <person name="Jiang J."/>
            <person name="Jackson S.A."/>
            <person name="Wing R.A."/>
            <person name="Wang J."/>
            <person name="Chen M."/>
        </authorList>
    </citation>
    <scope>NUCLEOTIDE SEQUENCE [LARGE SCALE GENOMIC DNA]</scope>
    <source>
        <strain evidence="1">cv. IRGC 101232</strain>
    </source>
</reference>
<evidence type="ECO:0000313" key="1">
    <source>
        <dbReference type="EnsemblPlants" id="OB04G19550.1"/>
    </source>
</evidence>
<organism evidence="1">
    <name type="scientific">Oryza brachyantha</name>
    <name type="common">malo sina</name>
    <dbReference type="NCBI Taxonomy" id="4533"/>
    <lineage>
        <taxon>Eukaryota</taxon>
        <taxon>Viridiplantae</taxon>
        <taxon>Streptophyta</taxon>
        <taxon>Embryophyta</taxon>
        <taxon>Tracheophyta</taxon>
        <taxon>Spermatophyta</taxon>
        <taxon>Magnoliopsida</taxon>
        <taxon>Liliopsida</taxon>
        <taxon>Poales</taxon>
        <taxon>Poaceae</taxon>
        <taxon>BOP clade</taxon>
        <taxon>Oryzoideae</taxon>
        <taxon>Oryzeae</taxon>
        <taxon>Oryzinae</taxon>
        <taxon>Oryza</taxon>
    </lineage>
</organism>